<keyword evidence="7 10" id="KW-0472">Membrane</keyword>
<dbReference type="AlphaFoldDB" id="A0A094JWF7"/>
<dbReference type="PANTHER" id="PTHR14969:SF62">
    <property type="entry name" value="DECAPRENYLPHOSPHORYL-5-PHOSPHORIBOSE PHOSPHATASE RV3807C-RELATED"/>
    <property type="match status" value="1"/>
</dbReference>
<evidence type="ECO:0000256" key="6">
    <source>
        <dbReference type="ARBA" id="ARBA00022989"/>
    </source>
</evidence>
<name>A0A094JWF7_9GAMM</name>
<organism evidence="12 13">
    <name type="scientific">Shewanella mangrovi</name>
    <dbReference type="NCBI Taxonomy" id="1515746"/>
    <lineage>
        <taxon>Bacteria</taxon>
        <taxon>Pseudomonadati</taxon>
        <taxon>Pseudomonadota</taxon>
        <taxon>Gammaproteobacteria</taxon>
        <taxon>Alteromonadales</taxon>
        <taxon>Shewanellaceae</taxon>
        <taxon>Shewanella</taxon>
    </lineage>
</organism>
<dbReference type="OrthoDB" id="9780507at2"/>
<feature type="transmembrane region" description="Helical" evidence="10">
    <location>
        <begin position="153"/>
        <end position="171"/>
    </location>
</feature>
<comment type="catalytic activity">
    <reaction evidence="9">
        <text>di-trans,octa-cis-undecaprenyl diphosphate + H2O = di-trans,octa-cis-undecaprenyl phosphate + phosphate + H(+)</text>
        <dbReference type="Rhea" id="RHEA:28094"/>
        <dbReference type="ChEBI" id="CHEBI:15377"/>
        <dbReference type="ChEBI" id="CHEBI:15378"/>
        <dbReference type="ChEBI" id="CHEBI:43474"/>
        <dbReference type="ChEBI" id="CHEBI:58405"/>
        <dbReference type="ChEBI" id="CHEBI:60392"/>
        <dbReference type="EC" id="3.6.1.27"/>
    </reaction>
</comment>
<sequence>MLLRLADWDRRGFCQLHYLGRKYRLQPLALAFSASGNGPLYLYASVLLLLVRDDGQHFFNLMLAAFLVELPLYLLLKNTIRRTRPCHSLAAGVVTHFEPSDRFSLPSGHTAAAFVFASGIIICYPLLTIPVLIWAALVACSRIVLGVHYPTDILAGMLLGCSATYYASYCLQG</sequence>
<dbReference type="GO" id="GO:0005886">
    <property type="term" value="C:plasma membrane"/>
    <property type="evidence" value="ECO:0007669"/>
    <property type="project" value="UniProtKB-SubCell"/>
</dbReference>
<comment type="subcellular location">
    <subcellularLocation>
        <location evidence="1">Cell membrane</location>
        <topology evidence="1">Multi-pass membrane protein</topology>
    </subcellularLocation>
</comment>
<keyword evidence="3" id="KW-1003">Cell membrane</keyword>
<dbReference type="STRING" id="1515746.HR45_14280"/>
<feature type="transmembrane region" description="Helical" evidence="10">
    <location>
        <begin position="28"/>
        <end position="51"/>
    </location>
</feature>
<evidence type="ECO:0000259" key="11">
    <source>
        <dbReference type="SMART" id="SM00014"/>
    </source>
</evidence>
<evidence type="ECO:0000256" key="4">
    <source>
        <dbReference type="ARBA" id="ARBA00022692"/>
    </source>
</evidence>
<evidence type="ECO:0000256" key="1">
    <source>
        <dbReference type="ARBA" id="ARBA00004651"/>
    </source>
</evidence>
<keyword evidence="13" id="KW-1185">Reference proteome</keyword>
<dbReference type="GO" id="GO:0050380">
    <property type="term" value="F:undecaprenyl-diphosphatase activity"/>
    <property type="evidence" value="ECO:0007669"/>
    <property type="project" value="UniProtKB-EC"/>
</dbReference>
<feature type="domain" description="Phosphatidic acid phosphatase type 2/haloperoxidase" evidence="11">
    <location>
        <begin position="61"/>
        <end position="168"/>
    </location>
</feature>
<evidence type="ECO:0000313" key="12">
    <source>
        <dbReference type="EMBL" id="KFZ36786.1"/>
    </source>
</evidence>
<comment type="caution">
    <text evidence="12">The sequence shown here is derived from an EMBL/GenBank/DDBJ whole genome shotgun (WGS) entry which is preliminary data.</text>
</comment>
<proteinExistence type="predicted"/>
<evidence type="ECO:0000256" key="7">
    <source>
        <dbReference type="ARBA" id="ARBA00023136"/>
    </source>
</evidence>
<keyword evidence="4 10" id="KW-0812">Transmembrane</keyword>
<dbReference type="EMBL" id="JPEO01000012">
    <property type="protein sequence ID" value="KFZ36786.1"/>
    <property type="molecule type" value="Genomic_DNA"/>
</dbReference>
<feature type="transmembrane region" description="Helical" evidence="10">
    <location>
        <begin position="111"/>
        <end position="133"/>
    </location>
</feature>
<evidence type="ECO:0000256" key="3">
    <source>
        <dbReference type="ARBA" id="ARBA00022475"/>
    </source>
</evidence>
<evidence type="ECO:0000256" key="5">
    <source>
        <dbReference type="ARBA" id="ARBA00022801"/>
    </source>
</evidence>
<dbReference type="Gene3D" id="1.20.144.10">
    <property type="entry name" value="Phosphatidic acid phosphatase type 2/haloperoxidase"/>
    <property type="match status" value="1"/>
</dbReference>
<dbReference type="SMART" id="SM00014">
    <property type="entry name" value="acidPPc"/>
    <property type="match status" value="1"/>
</dbReference>
<evidence type="ECO:0000256" key="2">
    <source>
        <dbReference type="ARBA" id="ARBA00012374"/>
    </source>
</evidence>
<dbReference type="InterPro" id="IPR036938">
    <property type="entry name" value="PAP2/HPO_sf"/>
</dbReference>
<feature type="transmembrane region" description="Helical" evidence="10">
    <location>
        <begin position="57"/>
        <end position="76"/>
    </location>
</feature>
<evidence type="ECO:0000256" key="10">
    <source>
        <dbReference type="SAM" id="Phobius"/>
    </source>
</evidence>
<dbReference type="PANTHER" id="PTHR14969">
    <property type="entry name" value="SPHINGOSINE-1-PHOSPHATE PHOSPHOHYDROLASE"/>
    <property type="match status" value="1"/>
</dbReference>
<dbReference type="RefSeq" id="WP_037444052.1">
    <property type="nucleotide sequence ID" value="NZ_JPEO01000012.1"/>
</dbReference>
<evidence type="ECO:0000313" key="13">
    <source>
        <dbReference type="Proteomes" id="UP000029264"/>
    </source>
</evidence>
<evidence type="ECO:0000256" key="8">
    <source>
        <dbReference type="ARBA" id="ARBA00032707"/>
    </source>
</evidence>
<evidence type="ECO:0000256" key="9">
    <source>
        <dbReference type="ARBA" id="ARBA00047594"/>
    </source>
</evidence>
<keyword evidence="5" id="KW-0378">Hydrolase</keyword>
<dbReference type="SUPFAM" id="SSF48317">
    <property type="entry name" value="Acid phosphatase/Vanadium-dependent haloperoxidase"/>
    <property type="match status" value="1"/>
</dbReference>
<dbReference type="Proteomes" id="UP000029264">
    <property type="component" value="Unassembled WGS sequence"/>
</dbReference>
<reference evidence="12 13" key="1">
    <citation type="submission" date="2014-06" db="EMBL/GenBank/DDBJ databases">
        <title>Shewanella sp. YQH10.</title>
        <authorList>
            <person name="Liu Y."/>
            <person name="Zeng R."/>
        </authorList>
    </citation>
    <scope>NUCLEOTIDE SEQUENCE [LARGE SCALE GENOMIC DNA]</scope>
    <source>
        <strain evidence="12 13">YQH10</strain>
    </source>
</reference>
<keyword evidence="6 10" id="KW-1133">Transmembrane helix</keyword>
<dbReference type="Pfam" id="PF01569">
    <property type="entry name" value="PAP2"/>
    <property type="match status" value="1"/>
</dbReference>
<dbReference type="eggNOG" id="COG0671">
    <property type="taxonomic scope" value="Bacteria"/>
</dbReference>
<protein>
    <recommendedName>
        <fullName evidence="2">undecaprenyl-diphosphate phosphatase</fullName>
        <ecNumber evidence="2">3.6.1.27</ecNumber>
    </recommendedName>
    <alternativeName>
        <fullName evidence="8">Undecaprenyl pyrophosphate phosphatase</fullName>
    </alternativeName>
</protein>
<dbReference type="EC" id="3.6.1.27" evidence="2"/>
<accession>A0A094JWF7</accession>
<gene>
    <name evidence="12" type="ORF">HR45_14280</name>
</gene>
<dbReference type="InterPro" id="IPR000326">
    <property type="entry name" value="PAP2/HPO"/>
</dbReference>